<keyword evidence="7" id="KW-0325">Glycoprotein</keyword>
<dbReference type="EMBL" id="OV651813">
    <property type="protein sequence ID" value="CAH1099432.1"/>
    <property type="molecule type" value="Genomic_DNA"/>
</dbReference>
<keyword evidence="10" id="KW-1185">Reference proteome</keyword>
<evidence type="ECO:0000256" key="8">
    <source>
        <dbReference type="SAM" id="Phobius"/>
    </source>
</evidence>
<reference evidence="9" key="1">
    <citation type="submission" date="2022-01" db="EMBL/GenBank/DDBJ databases">
        <authorList>
            <person name="King R."/>
        </authorList>
    </citation>
    <scope>NUCLEOTIDE SEQUENCE</scope>
</reference>
<evidence type="ECO:0000313" key="9">
    <source>
        <dbReference type="EMBL" id="CAH1099432.1"/>
    </source>
</evidence>
<keyword evidence="4 8" id="KW-0812">Transmembrane</keyword>
<protein>
    <recommendedName>
        <fullName evidence="11">Scavenger receptor class B member 1</fullName>
    </recommendedName>
</protein>
<dbReference type="GO" id="GO:0005886">
    <property type="term" value="C:plasma membrane"/>
    <property type="evidence" value="ECO:0007669"/>
    <property type="project" value="UniProtKB-SubCell"/>
</dbReference>
<organism evidence="9 10">
    <name type="scientific">Psylliodes chrysocephalus</name>
    <dbReference type="NCBI Taxonomy" id="3402493"/>
    <lineage>
        <taxon>Eukaryota</taxon>
        <taxon>Metazoa</taxon>
        <taxon>Ecdysozoa</taxon>
        <taxon>Arthropoda</taxon>
        <taxon>Hexapoda</taxon>
        <taxon>Insecta</taxon>
        <taxon>Pterygota</taxon>
        <taxon>Neoptera</taxon>
        <taxon>Endopterygota</taxon>
        <taxon>Coleoptera</taxon>
        <taxon>Polyphaga</taxon>
        <taxon>Cucujiformia</taxon>
        <taxon>Chrysomeloidea</taxon>
        <taxon>Chrysomelidae</taxon>
        <taxon>Galerucinae</taxon>
        <taxon>Alticini</taxon>
        <taxon>Psylliodes</taxon>
    </lineage>
</organism>
<comment type="subcellular location">
    <subcellularLocation>
        <location evidence="1">Cell membrane</location>
    </subcellularLocation>
</comment>
<evidence type="ECO:0000256" key="4">
    <source>
        <dbReference type="ARBA" id="ARBA00022692"/>
    </source>
</evidence>
<keyword evidence="3" id="KW-1003">Cell membrane</keyword>
<dbReference type="Pfam" id="PF01130">
    <property type="entry name" value="CD36"/>
    <property type="match status" value="1"/>
</dbReference>
<evidence type="ECO:0000256" key="3">
    <source>
        <dbReference type="ARBA" id="ARBA00022475"/>
    </source>
</evidence>
<proteinExistence type="inferred from homology"/>
<gene>
    <name evidence="9" type="ORF">PSYICH_LOCUS546</name>
</gene>
<keyword evidence="5 8" id="KW-1133">Transmembrane helix</keyword>
<dbReference type="InterPro" id="IPR002159">
    <property type="entry name" value="CD36_fam"/>
</dbReference>
<dbReference type="PRINTS" id="PR01609">
    <property type="entry name" value="CD36FAMILY"/>
</dbReference>
<dbReference type="OrthoDB" id="18585at2759"/>
<feature type="transmembrane region" description="Helical" evidence="8">
    <location>
        <begin position="46"/>
        <end position="68"/>
    </location>
</feature>
<feature type="transmembrane region" description="Helical" evidence="8">
    <location>
        <begin position="481"/>
        <end position="502"/>
    </location>
</feature>
<evidence type="ECO:0000256" key="1">
    <source>
        <dbReference type="ARBA" id="ARBA00004236"/>
    </source>
</evidence>
<dbReference type="GO" id="GO:0005737">
    <property type="term" value="C:cytoplasm"/>
    <property type="evidence" value="ECO:0007669"/>
    <property type="project" value="TreeGrafter"/>
</dbReference>
<dbReference type="AlphaFoldDB" id="A0A9P0C9F7"/>
<evidence type="ECO:0000256" key="6">
    <source>
        <dbReference type="ARBA" id="ARBA00023136"/>
    </source>
</evidence>
<dbReference type="Proteomes" id="UP001153636">
    <property type="component" value="Chromosome 1"/>
</dbReference>
<evidence type="ECO:0008006" key="11">
    <source>
        <dbReference type="Google" id="ProtNLM"/>
    </source>
</evidence>
<evidence type="ECO:0000256" key="7">
    <source>
        <dbReference type="ARBA" id="ARBA00023180"/>
    </source>
</evidence>
<evidence type="ECO:0000256" key="2">
    <source>
        <dbReference type="ARBA" id="ARBA00010532"/>
    </source>
</evidence>
<keyword evidence="6 8" id="KW-0472">Membrane</keyword>
<evidence type="ECO:0000256" key="5">
    <source>
        <dbReference type="ARBA" id="ARBA00022989"/>
    </source>
</evidence>
<name>A0A9P0C9F7_9CUCU</name>
<dbReference type="GO" id="GO:0005044">
    <property type="term" value="F:scavenger receptor activity"/>
    <property type="evidence" value="ECO:0007669"/>
    <property type="project" value="TreeGrafter"/>
</dbReference>
<accession>A0A9P0C9F7</accession>
<comment type="similarity">
    <text evidence="2">Belongs to the CD36 family.</text>
</comment>
<dbReference type="PANTHER" id="PTHR11923:SF88">
    <property type="entry name" value="DEBRIS BUSTER, ISOFORM D"/>
    <property type="match status" value="1"/>
</dbReference>
<evidence type="ECO:0000313" key="10">
    <source>
        <dbReference type="Proteomes" id="UP001153636"/>
    </source>
</evidence>
<sequence length="558" mass="63718">MGLYKQYFRLTRYAKNQFIGVSPQKNGQDGVPLQMLVSQNFSHSRLAVILIGIFTLAVGIILSSIPWLDYIILKNLRLRDGSLSFQYWQKPGVIRLTKVYIFNVTNPDSFLTYGEKPKLQEVGPFVYREDMEKVNIQFHDNGTVSFQHKKILQFVPELSVNKHQKIIVPNIPLLTLSTQSNNMGYFVQKAISVMLSMGTFQPFVSITADELVFGYEDKLVALAHQFYPKYKRPGEKMGLLINRNGTLPEVHNIYTGSTGMHEFGYINHLNGKDTLPFWKDAPCNDLRSSEGSFFPPRYFTKSDMVYLYDKDICRILPMKYRGPVSKHGISADLYTPPENIFESVDKEPENKCYCPGNEYCPPKGLQNISPCQFDAPVYLSFPHFLNADPSLAKPFEGLSADREKHESYFKIQPKLGVPIEGQIRIQLNLKVDQAPYITMVKDFPSIIFPIMWIEEGIDDLTPAIRRWVYLATTFADVACPLMTYGCIFLGTCVILGVFVNAYKSLVFTKETIEIGMKKLHRRGSAYIYSSSNRFINRRDTYTLLKLNDESPEGIDGEV</sequence>
<dbReference type="PANTHER" id="PTHR11923">
    <property type="entry name" value="SCAVENGER RECEPTOR CLASS B TYPE-1 SR-B1"/>
    <property type="match status" value="1"/>
</dbReference>